<evidence type="ECO:0000313" key="5">
    <source>
        <dbReference type="Proteomes" id="UP001274830"/>
    </source>
</evidence>
<dbReference type="SUPFAM" id="SSF46565">
    <property type="entry name" value="Chaperone J-domain"/>
    <property type="match status" value="1"/>
</dbReference>
<feature type="compositionally biased region" description="Basic and acidic residues" evidence="1">
    <location>
        <begin position="169"/>
        <end position="188"/>
    </location>
</feature>
<dbReference type="EMBL" id="JAUTXT010000055">
    <property type="protein sequence ID" value="KAK3670474.1"/>
    <property type="molecule type" value="Genomic_DNA"/>
</dbReference>
<dbReference type="InterPro" id="IPR036869">
    <property type="entry name" value="J_dom_sf"/>
</dbReference>
<name>A0AAE0TP80_9PEZI</name>
<protein>
    <recommendedName>
        <fullName evidence="3">J domain-containing protein</fullName>
    </recommendedName>
</protein>
<feature type="region of interest" description="Disordered" evidence="1">
    <location>
        <begin position="72"/>
        <end position="195"/>
    </location>
</feature>
<sequence length="250" mass="26662">MKGCYTGDATATLFSNTALACQGQFYKLSKANHPDLHPNDSHAAERFVKISEAHATLGSPQKKTRYDRDFLRASPSSTAGPSGGPSGSYSSAHAGSRPASGLSRRRTQFRGPPPSFYRSGGWGDQGEKRGEAASQAGHAHEAQSQQQQQQSQAGPAGTGPGGFTSGFDNDVRHFDHDGHYKTHSGIERTRHKARRKNRVYAEDLEGAVGGSSALFNFVMISGVLCIIFGVSGGLMSFSSAGKEKGKKEER</sequence>
<dbReference type="InterPro" id="IPR001623">
    <property type="entry name" value="DnaJ_domain"/>
</dbReference>
<gene>
    <name evidence="4" type="ORF">LTR78_009578</name>
</gene>
<organism evidence="4 5">
    <name type="scientific">Recurvomyces mirabilis</name>
    <dbReference type="NCBI Taxonomy" id="574656"/>
    <lineage>
        <taxon>Eukaryota</taxon>
        <taxon>Fungi</taxon>
        <taxon>Dikarya</taxon>
        <taxon>Ascomycota</taxon>
        <taxon>Pezizomycotina</taxon>
        <taxon>Dothideomycetes</taxon>
        <taxon>Dothideomycetidae</taxon>
        <taxon>Mycosphaerellales</taxon>
        <taxon>Teratosphaeriaceae</taxon>
        <taxon>Recurvomyces</taxon>
    </lineage>
</organism>
<evidence type="ECO:0000256" key="1">
    <source>
        <dbReference type="SAM" id="MobiDB-lite"/>
    </source>
</evidence>
<keyword evidence="2" id="KW-0472">Membrane</keyword>
<keyword evidence="2" id="KW-0812">Transmembrane</keyword>
<feature type="domain" description="J" evidence="3">
    <location>
        <begin position="1"/>
        <end position="70"/>
    </location>
</feature>
<keyword evidence="2" id="KW-1133">Transmembrane helix</keyword>
<dbReference type="CDD" id="cd06257">
    <property type="entry name" value="DnaJ"/>
    <property type="match status" value="1"/>
</dbReference>
<dbReference type="PANTHER" id="PTHR44873">
    <property type="entry name" value="DNAJ HOMOLOG SUBFAMILY C MEMBER 30, MITOCHONDRIAL"/>
    <property type="match status" value="1"/>
</dbReference>
<evidence type="ECO:0000313" key="4">
    <source>
        <dbReference type="EMBL" id="KAK3670474.1"/>
    </source>
</evidence>
<dbReference type="PROSITE" id="PS50076">
    <property type="entry name" value="DNAJ_2"/>
    <property type="match status" value="1"/>
</dbReference>
<keyword evidence="5" id="KW-1185">Reference proteome</keyword>
<dbReference type="PROSITE" id="PS51257">
    <property type="entry name" value="PROKAR_LIPOPROTEIN"/>
    <property type="match status" value="1"/>
</dbReference>
<evidence type="ECO:0000259" key="3">
    <source>
        <dbReference type="PROSITE" id="PS50076"/>
    </source>
</evidence>
<reference evidence="4" key="1">
    <citation type="submission" date="2023-07" db="EMBL/GenBank/DDBJ databases">
        <title>Black Yeasts Isolated from many extreme environments.</title>
        <authorList>
            <person name="Coleine C."/>
            <person name="Stajich J.E."/>
            <person name="Selbmann L."/>
        </authorList>
    </citation>
    <scope>NUCLEOTIDE SEQUENCE</scope>
    <source>
        <strain evidence="4">CCFEE 5485</strain>
    </source>
</reference>
<feature type="compositionally biased region" description="Low complexity" evidence="1">
    <location>
        <begin position="132"/>
        <end position="155"/>
    </location>
</feature>
<dbReference type="AlphaFoldDB" id="A0AAE0TP80"/>
<comment type="caution">
    <text evidence="4">The sequence shown here is derived from an EMBL/GenBank/DDBJ whole genome shotgun (WGS) entry which is preliminary data.</text>
</comment>
<dbReference type="PANTHER" id="PTHR44873:SF1">
    <property type="entry name" value="DNAJ HOMOLOG SUBFAMILY C MEMBER 30, MITOCHONDRIAL"/>
    <property type="match status" value="1"/>
</dbReference>
<feature type="transmembrane region" description="Helical" evidence="2">
    <location>
        <begin position="214"/>
        <end position="237"/>
    </location>
</feature>
<dbReference type="Proteomes" id="UP001274830">
    <property type="component" value="Unassembled WGS sequence"/>
</dbReference>
<dbReference type="Pfam" id="PF00226">
    <property type="entry name" value="DnaJ"/>
    <property type="match status" value="1"/>
</dbReference>
<accession>A0AAE0TP80</accession>
<feature type="compositionally biased region" description="Low complexity" evidence="1">
    <location>
        <begin position="87"/>
        <end position="96"/>
    </location>
</feature>
<dbReference type="Gene3D" id="1.10.287.110">
    <property type="entry name" value="DnaJ domain"/>
    <property type="match status" value="1"/>
</dbReference>
<dbReference type="InterPro" id="IPR053025">
    <property type="entry name" value="Mito_ATP_Synthase-Asso"/>
</dbReference>
<evidence type="ECO:0000256" key="2">
    <source>
        <dbReference type="SAM" id="Phobius"/>
    </source>
</evidence>
<proteinExistence type="predicted"/>